<sequence length="184" mass="20903">MNRKSASTTPPFEKSREIMENRELSDSDNVYSVIVHHPSGAQKRKIKKIREQENEALGESLLKFGESTLSEGTIIKQTDGDREPATSQEERENINICEQDLTSTKAIIQQTDIPNEGLQDEGLDREMLEDRDNLPNENDTLLLDCDVGNWPIPLSNGLRTDIIKKKSEYFQNKEGPFEVIQRTG</sequence>
<evidence type="ECO:0000313" key="3">
    <source>
        <dbReference type="Proteomes" id="UP001566132"/>
    </source>
</evidence>
<dbReference type="AlphaFoldDB" id="A0ABD1E2F2"/>
<evidence type="ECO:0000313" key="2">
    <source>
        <dbReference type="EMBL" id="KAL1488551.1"/>
    </source>
</evidence>
<comment type="caution">
    <text evidence="2">The sequence shown here is derived from an EMBL/GenBank/DDBJ whole genome shotgun (WGS) entry which is preliminary data.</text>
</comment>
<feature type="compositionally biased region" description="Basic and acidic residues" evidence="1">
    <location>
        <begin position="78"/>
        <end position="93"/>
    </location>
</feature>
<organism evidence="2 3">
    <name type="scientific">Hypothenemus hampei</name>
    <name type="common">Coffee berry borer</name>
    <dbReference type="NCBI Taxonomy" id="57062"/>
    <lineage>
        <taxon>Eukaryota</taxon>
        <taxon>Metazoa</taxon>
        <taxon>Ecdysozoa</taxon>
        <taxon>Arthropoda</taxon>
        <taxon>Hexapoda</taxon>
        <taxon>Insecta</taxon>
        <taxon>Pterygota</taxon>
        <taxon>Neoptera</taxon>
        <taxon>Endopterygota</taxon>
        <taxon>Coleoptera</taxon>
        <taxon>Polyphaga</taxon>
        <taxon>Cucujiformia</taxon>
        <taxon>Curculionidae</taxon>
        <taxon>Scolytinae</taxon>
        <taxon>Hypothenemus</taxon>
    </lineage>
</organism>
<reference evidence="2 3" key="1">
    <citation type="submission" date="2024-05" db="EMBL/GenBank/DDBJ databases">
        <title>Genetic variation in Jamaican populations of the coffee berry borer (Hypothenemus hampei).</title>
        <authorList>
            <person name="Errbii M."/>
            <person name="Myrie A."/>
        </authorList>
    </citation>
    <scope>NUCLEOTIDE SEQUENCE [LARGE SCALE GENOMIC DNA]</scope>
    <source>
        <strain evidence="2">JA-Hopewell-2020-01-JO</strain>
        <tissue evidence="2">Whole body</tissue>
    </source>
</reference>
<gene>
    <name evidence="2" type="ORF">ABEB36_015014</name>
</gene>
<proteinExistence type="predicted"/>
<feature type="compositionally biased region" description="Basic and acidic residues" evidence="1">
    <location>
        <begin position="13"/>
        <end position="25"/>
    </location>
</feature>
<dbReference type="Proteomes" id="UP001566132">
    <property type="component" value="Unassembled WGS sequence"/>
</dbReference>
<feature type="region of interest" description="Disordered" evidence="1">
    <location>
        <begin position="1"/>
        <end position="26"/>
    </location>
</feature>
<feature type="region of interest" description="Disordered" evidence="1">
    <location>
        <begin position="72"/>
        <end position="93"/>
    </location>
</feature>
<evidence type="ECO:0000256" key="1">
    <source>
        <dbReference type="SAM" id="MobiDB-lite"/>
    </source>
</evidence>
<keyword evidence="3" id="KW-1185">Reference proteome</keyword>
<name>A0ABD1E2F2_HYPHA</name>
<dbReference type="EMBL" id="JBDJPC010000014">
    <property type="protein sequence ID" value="KAL1488551.1"/>
    <property type="molecule type" value="Genomic_DNA"/>
</dbReference>
<feature type="compositionally biased region" description="Polar residues" evidence="1">
    <location>
        <begin position="1"/>
        <end position="10"/>
    </location>
</feature>
<accession>A0ABD1E2F2</accession>
<protein>
    <submittedName>
        <fullName evidence="2">Uncharacterized protein</fullName>
    </submittedName>
</protein>